<keyword evidence="12" id="KW-1185">Reference proteome</keyword>
<feature type="transmembrane region" description="Helical" evidence="9">
    <location>
        <begin position="389"/>
        <end position="408"/>
    </location>
</feature>
<feature type="transmembrane region" description="Helical" evidence="9">
    <location>
        <begin position="420"/>
        <end position="442"/>
    </location>
</feature>
<feature type="transmembrane region" description="Helical" evidence="9">
    <location>
        <begin position="204"/>
        <end position="226"/>
    </location>
</feature>
<evidence type="ECO:0000256" key="7">
    <source>
        <dbReference type="ARBA" id="ARBA00049119"/>
    </source>
</evidence>
<dbReference type="InterPro" id="IPR050360">
    <property type="entry name" value="MFS_Sugar_Transporters"/>
</dbReference>
<feature type="transmembrane region" description="Helical" evidence="9">
    <location>
        <begin position="488"/>
        <end position="506"/>
    </location>
</feature>
<feature type="transmembrane region" description="Helical" evidence="9">
    <location>
        <begin position="145"/>
        <end position="164"/>
    </location>
</feature>
<keyword evidence="6 9" id="KW-0472">Membrane</keyword>
<comment type="subcellular location">
    <subcellularLocation>
        <location evidence="1">Membrane</location>
        <topology evidence="1">Multi-pass membrane protein</topology>
    </subcellularLocation>
</comment>
<keyword evidence="5 9" id="KW-1133">Transmembrane helix</keyword>
<evidence type="ECO:0000313" key="12">
    <source>
        <dbReference type="Proteomes" id="UP000092666"/>
    </source>
</evidence>
<feature type="transmembrane region" description="Helical" evidence="9">
    <location>
        <begin position="238"/>
        <end position="255"/>
    </location>
</feature>
<dbReference type="SUPFAM" id="SSF103473">
    <property type="entry name" value="MFS general substrate transporter"/>
    <property type="match status" value="1"/>
</dbReference>
<name>A0A1B9GXT9_9TREE</name>
<dbReference type="PROSITE" id="PS00216">
    <property type="entry name" value="SUGAR_TRANSPORT_1"/>
    <property type="match status" value="1"/>
</dbReference>
<dbReference type="Gene3D" id="1.20.1250.20">
    <property type="entry name" value="MFS general substrate transporter like domains"/>
    <property type="match status" value="1"/>
</dbReference>
<evidence type="ECO:0000256" key="5">
    <source>
        <dbReference type="ARBA" id="ARBA00022989"/>
    </source>
</evidence>
<accession>A0A1B9GXT9</accession>
<dbReference type="NCBIfam" id="TIGR00879">
    <property type="entry name" value="SP"/>
    <property type="match status" value="1"/>
</dbReference>
<evidence type="ECO:0000259" key="10">
    <source>
        <dbReference type="PROSITE" id="PS50850"/>
    </source>
</evidence>
<dbReference type="PANTHER" id="PTHR48022">
    <property type="entry name" value="PLASTIDIC GLUCOSE TRANSPORTER 4"/>
    <property type="match status" value="1"/>
</dbReference>
<keyword evidence="3 8" id="KW-0813">Transport</keyword>
<feature type="domain" description="Major facilitator superfamily (MFS) profile" evidence="10">
    <location>
        <begin position="69"/>
        <end position="510"/>
    </location>
</feature>
<dbReference type="AlphaFoldDB" id="A0A1B9GXT9"/>
<dbReference type="InterPro" id="IPR005828">
    <property type="entry name" value="MFS_sugar_transport-like"/>
</dbReference>
<dbReference type="InterPro" id="IPR005829">
    <property type="entry name" value="Sugar_transporter_CS"/>
</dbReference>
<proteinExistence type="inferred from homology"/>
<evidence type="ECO:0000256" key="9">
    <source>
        <dbReference type="SAM" id="Phobius"/>
    </source>
</evidence>
<dbReference type="InterPro" id="IPR003663">
    <property type="entry name" value="Sugar/inositol_transpt"/>
</dbReference>
<dbReference type="PROSITE" id="PS00217">
    <property type="entry name" value="SUGAR_TRANSPORT_2"/>
    <property type="match status" value="1"/>
</dbReference>
<keyword evidence="4 9" id="KW-0812">Transmembrane</keyword>
<dbReference type="OrthoDB" id="6612291at2759"/>
<dbReference type="PROSITE" id="PS50850">
    <property type="entry name" value="MFS"/>
    <property type="match status" value="1"/>
</dbReference>
<dbReference type="GO" id="GO:0005351">
    <property type="term" value="F:carbohydrate:proton symporter activity"/>
    <property type="evidence" value="ECO:0007669"/>
    <property type="project" value="TreeGrafter"/>
</dbReference>
<protein>
    <recommendedName>
        <fullName evidence="10">Major facilitator superfamily (MFS) profile domain-containing protein</fullName>
    </recommendedName>
</protein>
<comment type="similarity">
    <text evidence="2 8">Belongs to the major facilitator superfamily. Sugar transporter (TC 2.A.1.1) family.</text>
</comment>
<organism evidence="11 12">
    <name type="scientific">Kwoniella heveanensis BCC8398</name>
    <dbReference type="NCBI Taxonomy" id="1296120"/>
    <lineage>
        <taxon>Eukaryota</taxon>
        <taxon>Fungi</taxon>
        <taxon>Dikarya</taxon>
        <taxon>Basidiomycota</taxon>
        <taxon>Agaricomycotina</taxon>
        <taxon>Tremellomycetes</taxon>
        <taxon>Tremellales</taxon>
        <taxon>Cryptococcaceae</taxon>
        <taxon>Kwoniella</taxon>
    </lineage>
</organism>
<evidence type="ECO:0000256" key="1">
    <source>
        <dbReference type="ARBA" id="ARBA00004141"/>
    </source>
</evidence>
<dbReference type="Pfam" id="PF00083">
    <property type="entry name" value="Sugar_tr"/>
    <property type="match status" value="1"/>
</dbReference>
<feature type="transmembrane region" description="Helical" evidence="9">
    <location>
        <begin position="454"/>
        <end position="476"/>
    </location>
</feature>
<dbReference type="GO" id="GO:0016020">
    <property type="term" value="C:membrane"/>
    <property type="evidence" value="ECO:0007669"/>
    <property type="project" value="UniProtKB-SubCell"/>
</dbReference>
<reference evidence="11 12" key="1">
    <citation type="submission" date="2013-07" db="EMBL/GenBank/DDBJ databases">
        <title>The Genome Sequence of Cryptococcus heveanensis BCC8398.</title>
        <authorList>
            <consortium name="The Broad Institute Genome Sequencing Platform"/>
            <person name="Cuomo C."/>
            <person name="Litvintseva A."/>
            <person name="Chen Y."/>
            <person name="Heitman J."/>
            <person name="Sun S."/>
            <person name="Springer D."/>
            <person name="Dromer F."/>
            <person name="Young S.K."/>
            <person name="Zeng Q."/>
            <person name="Gargeya S."/>
            <person name="Fitzgerald M."/>
            <person name="Abouelleil A."/>
            <person name="Alvarado L."/>
            <person name="Berlin A.M."/>
            <person name="Chapman S.B."/>
            <person name="Dewar J."/>
            <person name="Goldberg J."/>
            <person name="Griggs A."/>
            <person name="Gujja S."/>
            <person name="Hansen M."/>
            <person name="Howarth C."/>
            <person name="Imamovic A."/>
            <person name="Larimer J."/>
            <person name="McCowan C."/>
            <person name="Murphy C."/>
            <person name="Pearson M."/>
            <person name="Priest M."/>
            <person name="Roberts A."/>
            <person name="Saif S."/>
            <person name="Shea T."/>
            <person name="Sykes S."/>
            <person name="Wortman J."/>
            <person name="Nusbaum C."/>
            <person name="Birren B."/>
        </authorList>
    </citation>
    <scope>NUCLEOTIDE SEQUENCE [LARGE SCALE GENOMIC DNA]</scope>
    <source>
        <strain evidence="11 12">BCC8398</strain>
    </source>
</reference>
<sequence>MPIANPTTHHNRSQAELVEDIEREKHEFAHDDIAQLPDNPADGVILKPAPTRRLSLFQTCREYRYATLLCFCAAAGILSDGFQIQMSGSIIALTGFTRQFGKLQANGKYKLDPQHVSLWGSLKNVTAMLGGSIGSYPADKIGRRWMILFVQILMIGAAILEQFATKWHQWLGARLIDGLGVGLAQCCINVYVSEMAPTAGRGAILSTVNLGYAIGSFLSSVSLNIVTKQPPEQWRHAVLSQFALSGFAIICWVFLPESARWLCAKGKEEECKKVLTKVYGHVPGFDVNEEYLRLRLEIENEQVSAHLKRGGTYFDIFRGTNLRRFIISILPWHWQSAIGNPIIGTYSSYFYQMAGLSNPFLGTVINNSVSIASLVGVLPLIEKAGRRRLLMAAGAISISSLLIMGGVLQKPTSATGPVLIAMACIWQVGYSIGPGALGYVYAAETSTIRLRAKNTGIVVFMCQGLAAVYVYIAPILLNSDAFGLGKTVFFWAGMATLVYLIILYMVPETKGRSYAELDELFERKIPAWRFASTETEEDIQRKEIAAQGTA</sequence>
<evidence type="ECO:0000256" key="2">
    <source>
        <dbReference type="ARBA" id="ARBA00010992"/>
    </source>
</evidence>
<dbReference type="InterPro" id="IPR020846">
    <property type="entry name" value="MFS_dom"/>
</dbReference>
<dbReference type="InterPro" id="IPR036259">
    <property type="entry name" value="MFS_trans_sf"/>
</dbReference>
<evidence type="ECO:0000256" key="6">
    <source>
        <dbReference type="ARBA" id="ARBA00023136"/>
    </source>
</evidence>
<evidence type="ECO:0000256" key="4">
    <source>
        <dbReference type="ARBA" id="ARBA00022692"/>
    </source>
</evidence>
<gene>
    <name evidence="11" type="ORF">I316_02351</name>
</gene>
<dbReference type="PANTHER" id="PTHR48022:SF2">
    <property type="entry name" value="PLASTIDIC GLUCOSE TRANSPORTER 4"/>
    <property type="match status" value="1"/>
</dbReference>
<evidence type="ECO:0000256" key="3">
    <source>
        <dbReference type="ARBA" id="ARBA00022448"/>
    </source>
</evidence>
<dbReference type="EMBL" id="KI669497">
    <property type="protein sequence ID" value="OCF35858.1"/>
    <property type="molecule type" value="Genomic_DNA"/>
</dbReference>
<evidence type="ECO:0000256" key="8">
    <source>
        <dbReference type="RuleBase" id="RU003346"/>
    </source>
</evidence>
<evidence type="ECO:0000313" key="11">
    <source>
        <dbReference type="EMBL" id="OCF35858.1"/>
    </source>
</evidence>
<reference evidence="12" key="2">
    <citation type="submission" date="2013-12" db="EMBL/GenBank/DDBJ databases">
        <title>Evolution of pathogenesis and genome organization in the Tremellales.</title>
        <authorList>
            <person name="Cuomo C."/>
            <person name="Litvintseva A."/>
            <person name="Heitman J."/>
            <person name="Chen Y."/>
            <person name="Sun S."/>
            <person name="Springer D."/>
            <person name="Dromer F."/>
            <person name="Young S."/>
            <person name="Zeng Q."/>
            <person name="Chapman S."/>
            <person name="Gujja S."/>
            <person name="Saif S."/>
            <person name="Birren B."/>
        </authorList>
    </citation>
    <scope>NUCLEOTIDE SEQUENCE [LARGE SCALE GENOMIC DNA]</scope>
    <source>
        <strain evidence="12">BCC8398</strain>
    </source>
</reference>
<feature type="transmembrane region" description="Helical" evidence="9">
    <location>
        <begin position="170"/>
        <end position="192"/>
    </location>
</feature>
<dbReference type="Proteomes" id="UP000092666">
    <property type="component" value="Unassembled WGS sequence"/>
</dbReference>
<comment type="catalytic activity">
    <reaction evidence="7">
        <text>myo-inositol(out) + H(+)(out) = myo-inositol(in) + H(+)(in)</text>
        <dbReference type="Rhea" id="RHEA:60364"/>
        <dbReference type="ChEBI" id="CHEBI:15378"/>
        <dbReference type="ChEBI" id="CHEBI:17268"/>
    </reaction>
</comment>